<dbReference type="Proteomes" id="UP001302222">
    <property type="component" value="Unassembled WGS sequence"/>
</dbReference>
<proteinExistence type="predicted"/>
<evidence type="ECO:0000313" key="2">
    <source>
        <dbReference type="EMBL" id="MEA5425491.1"/>
    </source>
</evidence>
<reference evidence="2 3" key="1">
    <citation type="submission" date="2023-12" db="EMBL/GenBank/DDBJ databases">
        <title>Novel species of the genus Arcicella isolated from rivers.</title>
        <authorList>
            <person name="Lu H."/>
        </authorList>
    </citation>
    <scope>NUCLEOTIDE SEQUENCE [LARGE SCALE GENOMIC DNA]</scope>
    <source>
        <strain evidence="2 3">DC25W</strain>
    </source>
</reference>
<keyword evidence="3" id="KW-1185">Reference proteome</keyword>
<evidence type="ECO:0000259" key="1">
    <source>
        <dbReference type="Pfam" id="PF14280"/>
    </source>
</evidence>
<feature type="domain" description="DUF4365" evidence="1">
    <location>
        <begin position="7"/>
        <end position="146"/>
    </location>
</feature>
<dbReference type="EMBL" id="JAYGIM010000001">
    <property type="protein sequence ID" value="MEA5425491.1"/>
    <property type="molecule type" value="Genomic_DNA"/>
</dbReference>
<name>A0ABU5SDX6_9BACT</name>
<dbReference type="InterPro" id="IPR025375">
    <property type="entry name" value="DUF4365"/>
</dbReference>
<sequence>MIYNSEEKIGVYSVAKIFTEELKWIFREQPINDFGIDGFVEITSNCFKFKDLVPTGKLLGVQIKSGKSFFKEGKDFSYVFRGSKRHLKYWLNYSIAVILVIYDKETNLAYWQEVNKSTITTTEKSFKINIPKCNLLKNESGEQLKTIAHFKDKYQYKLNQLLMSNDEVKLLVKQPLFLYIEIDDIPNSSYYHITLLVCDENCDNSLEIIYRYDDINPNRFEYMFYLLEGNSLKEAITDTIPWADLFLDDIDFTDNLLAKYIISETLDSNNLEFEQDIVELKDRNAFLKLACYSSGLYDFKLEIKANELASSFLALEAFFNKEPSVKQRIYL</sequence>
<evidence type="ECO:0000313" key="3">
    <source>
        <dbReference type="Proteomes" id="UP001302222"/>
    </source>
</evidence>
<comment type="caution">
    <text evidence="2">The sequence shown here is derived from an EMBL/GenBank/DDBJ whole genome shotgun (WGS) entry which is preliminary data.</text>
</comment>
<protein>
    <submittedName>
        <fullName evidence="2">DUF4365 domain-containing protein</fullName>
    </submittedName>
</protein>
<accession>A0ABU5SDX6</accession>
<dbReference type="Pfam" id="PF14280">
    <property type="entry name" value="DUF4365"/>
    <property type="match status" value="1"/>
</dbReference>
<dbReference type="RefSeq" id="WP_323255748.1">
    <property type="nucleotide sequence ID" value="NZ_JAYGIM010000001.1"/>
</dbReference>
<organism evidence="2 3">
    <name type="scientific">Arcicella lustrica</name>
    <dbReference type="NCBI Taxonomy" id="2984196"/>
    <lineage>
        <taxon>Bacteria</taxon>
        <taxon>Pseudomonadati</taxon>
        <taxon>Bacteroidota</taxon>
        <taxon>Cytophagia</taxon>
        <taxon>Cytophagales</taxon>
        <taxon>Flectobacillaceae</taxon>
        <taxon>Arcicella</taxon>
    </lineage>
</organism>
<gene>
    <name evidence="2" type="ORF">VB798_02840</name>
</gene>